<keyword evidence="5" id="KW-1185">Reference proteome</keyword>
<evidence type="ECO:0000256" key="1">
    <source>
        <dbReference type="ARBA" id="ARBA00022801"/>
    </source>
</evidence>
<protein>
    <recommendedName>
        <fullName evidence="3">Peptidase A2 domain-containing protein</fullName>
    </recommendedName>
</protein>
<dbReference type="SUPFAM" id="SSF50630">
    <property type="entry name" value="Acid proteases"/>
    <property type="match status" value="1"/>
</dbReference>
<dbReference type="EMBL" id="JARQWQ010000008">
    <property type="protein sequence ID" value="KAK2570284.1"/>
    <property type="molecule type" value="Genomic_DNA"/>
</dbReference>
<feature type="compositionally biased region" description="Polar residues" evidence="2">
    <location>
        <begin position="215"/>
        <end position="231"/>
    </location>
</feature>
<dbReference type="InterPro" id="IPR001878">
    <property type="entry name" value="Znf_CCHC"/>
</dbReference>
<keyword evidence="1" id="KW-0378">Hydrolase</keyword>
<dbReference type="GO" id="GO:0008270">
    <property type="term" value="F:zinc ion binding"/>
    <property type="evidence" value="ECO:0007669"/>
    <property type="project" value="InterPro"/>
</dbReference>
<name>A0AAD9QZC6_ACRCE</name>
<dbReference type="AlphaFoldDB" id="A0AAD9QZC6"/>
<proteinExistence type="predicted"/>
<dbReference type="Gene3D" id="2.40.70.10">
    <property type="entry name" value="Acid Proteases"/>
    <property type="match status" value="1"/>
</dbReference>
<dbReference type="InterPro" id="IPR021109">
    <property type="entry name" value="Peptidase_aspartic_dom_sf"/>
</dbReference>
<feature type="region of interest" description="Disordered" evidence="2">
    <location>
        <begin position="516"/>
        <end position="544"/>
    </location>
</feature>
<feature type="region of interest" description="Disordered" evidence="2">
    <location>
        <begin position="183"/>
        <end position="231"/>
    </location>
</feature>
<dbReference type="PANTHER" id="PTHR37984:SF9">
    <property type="entry name" value="INTEGRASE CATALYTIC DOMAIN-CONTAINING PROTEIN"/>
    <property type="match status" value="1"/>
</dbReference>
<feature type="domain" description="Peptidase A2" evidence="3">
    <location>
        <begin position="320"/>
        <end position="357"/>
    </location>
</feature>
<dbReference type="GO" id="GO:0004190">
    <property type="term" value="F:aspartic-type endopeptidase activity"/>
    <property type="evidence" value="ECO:0007669"/>
    <property type="project" value="InterPro"/>
</dbReference>
<sequence>MSEGSSSGNQAPMINPVSYQISPPEEFNFSKPTEWIKWIRRFERFRSASGLSKRDEESQVNTLLYSMGSKSDDILATFGLTTEDSKKYDVVKDKFDGYFVKRRNIIFERAKFHRRKQESGEAVDSFIIYLYGLAEHCQFGLLHDEMIGDRIVVGLADEKLSEKLQLDADLTLEKAINSVRQSESVRSQQSVVRGQEEASQPAKVDKVHKSKPQKSLRTSLNPQGKTYKQSVGQNDVSNDVCKRCGKSPAHKRTQCPAKDAHCRKCKKKGHFQAVCLSGGKVNTVVDDDSTCFLGALGSDEIDSLHTDPWKTSVSINGNSVEFKLDTGADVSVVPDFIIPKLNATLRNTRRTLTGPDGSKLKVTGANLLESKQEIFVVRNLKTALLGRPAIEALNLVKVVNAVEESYKEYVQARHPKLFKGLGKPDGKYHIQLKDNALNTPRQIALPLMPKVKDKLVELERQGVISKVDQLTDWCAPIVAVPKRYSPTQLLMSRNRRTTVPVHPCKLKPGVIAPERLSKKESELKQRQKENYDSRHRTNASVQREYGERSYIVSTPNGLVRQNKRHLNSLPKELVTEVPQSSPQPGMKAVAVAPVPSDQENVTTRSGRVVRPPQRLVAE</sequence>
<evidence type="ECO:0000259" key="3">
    <source>
        <dbReference type="PROSITE" id="PS50175"/>
    </source>
</evidence>
<evidence type="ECO:0000313" key="5">
    <source>
        <dbReference type="Proteomes" id="UP001249851"/>
    </source>
</evidence>
<dbReference type="PANTHER" id="PTHR37984">
    <property type="entry name" value="PROTEIN CBG26694"/>
    <property type="match status" value="1"/>
</dbReference>
<dbReference type="InterPro" id="IPR001995">
    <property type="entry name" value="Peptidase_A2_cat"/>
</dbReference>
<evidence type="ECO:0000313" key="4">
    <source>
        <dbReference type="EMBL" id="KAK2570284.1"/>
    </source>
</evidence>
<organism evidence="4 5">
    <name type="scientific">Acropora cervicornis</name>
    <name type="common">Staghorn coral</name>
    <dbReference type="NCBI Taxonomy" id="6130"/>
    <lineage>
        <taxon>Eukaryota</taxon>
        <taxon>Metazoa</taxon>
        <taxon>Cnidaria</taxon>
        <taxon>Anthozoa</taxon>
        <taxon>Hexacorallia</taxon>
        <taxon>Scleractinia</taxon>
        <taxon>Astrocoeniina</taxon>
        <taxon>Acroporidae</taxon>
        <taxon>Acropora</taxon>
    </lineage>
</organism>
<dbReference type="GO" id="GO:0006508">
    <property type="term" value="P:proteolysis"/>
    <property type="evidence" value="ECO:0007669"/>
    <property type="project" value="InterPro"/>
</dbReference>
<gene>
    <name evidence="4" type="ORF">P5673_005071</name>
</gene>
<accession>A0AAD9QZC6</accession>
<dbReference type="Proteomes" id="UP001249851">
    <property type="component" value="Unassembled WGS sequence"/>
</dbReference>
<evidence type="ECO:0000256" key="2">
    <source>
        <dbReference type="SAM" id="MobiDB-lite"/>
    </source>
</evidence>
<reference evidence="4" key="2">
    <citation type="journal article" date="2023" name="Science">
        <title>Genomic signatures of disease resistance in endangered staghorn corals.</title>
        <authorList>
            <person name="Vollmer S.V."/>
            <person name="Selwyn J.D."/>
            <person name="Despard B.A."/>
            <person name="Roesel C.L."/>
        </authorList>
    </citation>
    <scope>NUCLEOTIDE SEQUENCE</scope>
    <source>
        <strain evidence="4">K2</strain>
    </source>
</reference>
<dbReference type="PROSITE" id="PS50175">
    <property type="entry name" value="ASP_PROT_RETROV"/>
    <property type="match status" value="1"/>
</dbReference>
<comment type="caution">
    <text evidence="4">The sequence shown here is derived from an EMBL/GenBank/DDBJ whole genome shotgun (WGS) entry which is preliminary data.</text>
</comment>
<reference evidence="4" key="1">
    <citation type="journal article" date="2023" name="G3 (Bethesda)">
        <title>Whole genome assembly and annotation of the endangered Caribbean coral Acropora cervicornis.</title>
        <authorList>
            <person name="Selwyn J.D."/>
            <person name="Vollmer S.V."/>
        </authorList>
    </citation>
    <scope>NUCLEOTIDE SEQUENCE</scope>
    <source>
        <strain evidence="4">K2</strain>
    </source>
</reference>
<dbReference type="Gene3D" id="4.10.60.10">
    <property type="entry name" value="Zinc finger, CCHC-type"/>
    <property type="match status" value="1"/>
</dbReference>
<dbReference type="GO" id="GO:0003676">
    <property type="term" value="F:nucleic acid binding"/>
    <property type="evidence" value="ECO:0007669"/>
    <property type="project" value="InterPro"/>
</dbReference>
<dbReference type="InterPro" id="IPR050951">
    <property type="entry name" value="Retrovirus_Pol_polyprotein"/>
</dbReference>
<feature type="region of interest" description="Disordered" evidence="2">
    <location>
        <begin position="593"/>
        <end position="618"/>
    </location>
</feature>
<feature type="compositionally biased region" description="Low complexity" evidence="2">
    <location>
        <begin position="183"/>
        <end position="193"/>
    </location>
</feature>
<feature type="compositionally biased region" description="Basic and acidic residues" evidence="2">
    <location>
        <begin position="516"/>
        <end position="535"/>
    </location>
</feature>
<dbReference type="SMART" id="SM00343">
    <property type="entry name" value="ZnF_C2HC"/>
    <property type="match status" value="2"/>
</dbReference>